<dbReference type="InterPro" id="IPR029479">
    <property type="entry name" value="Nitroreductase"/>
</dbReference>
<dbReference type="GO" id="GO:0016491">
    <property type="term" value="F:oxidoreductase activity"/>
    <property type="evidence" value="ECO:0007669"/>
    <property type="project" value="InterPro"/>
</dbReference>
<keyword evidence="5" id="KW-0808">Transferase</keyword>
<evidence type="ECO:0000256" key="1">
    <source>
        <dbReference type="SAM" id="MobiDB-lite"/>
    </source>
</evidence>
<dbReference type="CDD" id="cd01483">
    <property type="entry name" value="E1_enzyme_family"/>
    <property type="match status" value="1"/>
</dbReference>
<keyword evidence="2" id="KW-0812">Transmembrane</keyword>
<keyword evidence="6" id="KW-1185">Reference proteome</keyword>
<dbReference type="AlphaFoldDB" id="A0A1M5IET9"/>
<dbReference type="Proteomes" id="UP000184076">
    <property type="component" value="Unassembled WGS sequence"/>
</dbReference>
<evidence type="ECO:0000259" key="3">
    <source>
        <dbReference type="Pfam" id="PF00881"/>
    </source>
</evidence>
<dbReference type="Gene3D" id="3.40.50.720">
    <property type="entry name" value="NAD(P)-binding Rossmann-like Domain"/>
    <property type="match status" value="1"/>
</dbReference>
<organism evidence="5 6">
    <name type="scientific">Desulfacinum infernum DSM 9756</name>
    <dbReference type="NCBI Taxonomy" id="1121391"/>
    <lineage>
        <taxon>Bacteria</taxon>
        <taxon>Pseudomonadati</taxon>
        <taxon>Thermodesulfobacteriota</taxon>
        <taxon>Syntrophobacteria</taxon>
        <taxon>Syntrophobacterales</taxon>
        <taxon>Syntrophobacteraceae</taxon>
        <taxon>Desulfacinum</taxon>
    </lineage>
</organism>
<evidence type="ECO:0000259" key="4">
    <source>
        <dbReference type="Pfam" id="PF00899"/>
    </source>
</evidence>
<dbReference type="NCBIfam" id="NF006077">
    <property type="entry name" value="PRK08223.1"/>
    <property type="match status" value="1"/>
</dbReference>
<keyword evidence="2" id="KW-0472">Membrane</keyword>
<protein>
    <submittedName>
        <fullName evidence="5">Molybdopterin or thiamine biosynthesis adenylyltransferase</fullName>
    </submittedName>
</protein>
<dbReference type="GO" id="GO:0016779">
    <property type="term" value="F:nucleotidyltransferase activity"/>
    <property type="evidence" value="ECO:0007669"/>
    <property type="project" value="UniProtKB-KW"/>
</dbReference>
<sequence length="721" mass="79893">MDPHTYYQTAFSRNIGIFTEAEQDLLRRSRVAVAGLGGVGGLHLITLARMGVGAFHLADMDVFEAANVNRQYGAKVQNFGRPKLDVMVEEARAVNPFLEIVSFPEGVTEENLDRFLAGVHVVLDGLDFFSFHIRRKLFNRARDKRIYVVTAGPLGFSTAVLVFSPFEGLSFDDYFDIRPGLTEEEQYLRFAMGLAPRPTHLRTMDMKRVSLTQRAGPSLDSACQLCAGAAATEAVKILLGRGPVRPAPYYLQLDPYTWTLRRGRLPLGNRNPVQRLKRAAVKHFLLSDSASSRPKAGRLLRPFLKQEPVFGGDTPDCRPRPAVPPGPVKTRPIPKPVLDYLLEAAVQAPSGDNAQPWKFLLEEDAVRIQVDPDRDRSFFNVDQVASVIACGAAAENIRIAATAFGLETRMEVSTGPDDESLSARLVLEPSPIAPDPLHDWIWKRHTNRKSFAKGTRLSPVAAESLRHALEAFPGSSLHLIQEKKRLKHLARLVYLVDRIRTEDRRLHEHLHRMIRRSDAEARRTRDGFPLKNLEAGLAGEIFLRLSRPWAVMNVLNRLGMGRVVAVHAARGMAGASAAGLVTVSGTAAGDFFQGGRALQSIWLTAAAHGLAFQPMAAVTLFWTRAQRQGLTPFQARHHRLLERAFALYQEIFPDVDFYGAGHVMLFRLGHAPPISTPTLRRPPGAAEISMKNMDISCSLERPGSICTGDDTTPNSQTIYEP</sequence>
<feature type="transmembrane region" description="Helical" evidence="2">
    <location>
        <begin position="146"/>
        <end position="166"/>
    </location>
</feature>
<dbReference type="Pfam" id="PF00881">
    <property type="entry name" value="Nitroreductase"/>
    <property type="match status" value="1"/>
</dbReference>
<reference evidence="6" key="1">
    <citation type="submission" date="2016-11" db="EMBL/GenBank/DDBJ databases">
        <authorList>
            <person name="Varghese N."/>
            <person name="Submissions S."/>
        </authorList>
    </citation>
    <scope>NUCLEOTIDE SEQUENCE [LARGE SCALE GENOMIC DNA]</scope>
    <source>
        <strain evidence="6">DSM 9756</strain>
    </source>
</reference>
<dbReference type="InterPro" id="IPR035985">
    <property type="entry name" value="Ubiquitin-activating_enz"/>
</dbReference>
<dbReference type="GO" id="GO:0008641">
    <property type="term" value="F:ubiquitin-like modifier activating enzyme activity"/>
    <property type="evidence" value="ECO:0007669"/>
    <property type="project" value="InterPro"/>
</dbReference>
<feature type="domain" description="THIF-type NAD/FAD binding fold" evidence="4">
    <location>
        <begin position="11"/>
        <end position="265"/>
    </location>
</feature>
<dbReference type="STRING" id="1121391.SAMN02745206_03575"/>
<dbReference type="Gene3D" id="3.40.109.10">
    <property type="entry name" value="NADH Oxidase"/>
    <property type="match status" value="2"/>
</dbReference>
<dbReference type="GO" id="GO:0061503">
    <property type="term" value="F:tRNA threonylcarbamoyladenosine dehydratase"/>
    <property type="evidence" value="ECO:0007669"/>
    <property type="project" value="TreeGrafter"/>
</dbReference>
<feature type="compositionally biased region" description="Polar residues" evidence="1">
    <location>
        <begin position="709"/>
        <end position="721"/>
    </location>
</feature>
<dbReference type="InterPro" id="IPR045886">
    <property type="entry name" value="ThiF/MoeB/HesA"/>
</dbReference>
<dbReference type="GO" id="GO:0061504">
    <property type="term" value="P:cyclic threonylcarbamoyladenosine biosynthetic process"/>
    <property type="evidence" value="ECO:0007669"/>
    <property type="project" value="TreeGrafter"/>
</dbReference>
<dbReference type="PANTHER" id="PTHR43267:SF1">
    <property type="entry name" value="TRNA THREONYLCARBAMOYLADENOSINE DEHYDRATASE"/>
    <property type="match status" value="1"/>
</dbReference>
<feature type="region of interest" description="Disordered" evidence="1">
    <location>
        <begin position="702"/>
        <end position="721"/>
    </location>
</feature>
<accession>A0A1M5IET9</accession>
<dbReference type="EMBL" id="FQVB01000055">
    <property type="protein sequence ID" value="SHG26333.1"/>
    <property type="molecule type" value="Genomic_DNA"/>
</dbReference>
<evidence type="ECO:0000313" key="6">
    <source>
        <dbReference type="Proteomes" id="UP000184076"/>
    </source>
</evidence>
<dbReference type="OrthoDB" id="272552at2"/>
<dbReference type="SUPFAM" id="SSF55469">
    <property type="entry name" value="FMN-dependent nitroreductase-like"/>
    <property type="match status" value="2"/>
</dbReference>
<keyword evidence="5" id="KW-0548">Nucleotidyltransferase</keyword>
<evidence type="ECO:0000313" key="5">
    <source>
        <dbReference type="EMBL" id="SHG26333.1"/>
    </source>
</evidence>
<evidence type="ECO:0000256" key="2">
    <source>
        <dbReference type="SAM" id="Phobius"/>
    </source>
</evidence>
<feature type="domain" description="Nitroreductase" evidence="3">
    <location>
        <begin position="329"/>
        <end position="361"/>
    </location>
</feature>
<dbReference type="PANTHER" id="PTHR43267">
    <property type="entry name" value="TRNA THREONYLCARBAMOYLADENOSINE DEHYDRATASE"/>
    <property type="match status" value="1"/>
</dbReference>
<dbReference type="InterPro" id="IPR000415">
    <property type="entry name" value="Nitroreductase-like"/>
</dbReference>
<name>A0A1M5IET9_9BACT</name>
<dbReference type="InterPro" id="IPR000594">
    <property type="entry name" value="ThiF_NAD_FAD-bd"/>
</dbReference>
<feature type="transmembrane region" description="Helical" evidence="2">
    <location>
        <begin position="115"/>
        <end position="134"/>
    </location>
</feature>
<dbReference type="SUPFAM" id="SSF69572">
    <property type="entry name" value="Activating enzymes of the ubiquitin-like proteins"/>
    <property type="match status" value="1"/>
</dbReference>
<dbReference type="RefSeq" id="WP_073041946.1">
    <property type="nucleotide sequence ID" value="NZ_FQVB01000055.1"/>
</dbReference>
<proteinExistence type="predicted"/>
<keyword evidence="2" id="KW-1133">Transmembrane helix</keyword>
<dbReference type="Pfam" id="PF00899">
    <property type="entry name" value="ThiF"/>
    <property type="match status" value="1"/>
</dbReference>
<feature type="transmembrane region" description="Helical" evidence="2">
    <location>
        <begin position="31"/>
        <end position="52"/>
    </location>
</feature>
<gene>
    <name evidence="5" type="ORF">SAMN02745206_03575</name>
</gene>
<feature type="region of interest" description="Disordered" evidence="1">
    <location>
        <begin position="310"/>
        <end position="330"/>
    </location>
</feature>